<keyword evidence="1" id="KW-1133">Transmembrane helix</keyword>
<name>A0AAE0L7L7_9CHLO</name>
<feature type="transmembrane region" description="Helical" evidence="1">
    <location>
        <begin position="12"/>
        <end position="32"/>
    </location>
</feature>
<dbReference type="GO" id="GO:0005363">
    <property type="term" value="F:maltose transmembrane transporter activity"/>
    <property type="evidence" value="ECO:0007669"/>
    <property type="project" value="TreeGrafter"/>
</dbReference>
<dbReference type="EMBL" id="LGRX02007419">
    <property type="protein sequence ID" value="KAK3275043.1"/>
    <property type="molecule type" value="Genomic_DNA"/>
</dbReference>
<keyword evidence="1" id="KW-0812">Transmembrane</keyword>
<keyword evidence="1" id="KW-0472">Membrane</keyword>
<dbReference type="Proteomes" id="UP001190700">
    <property type="component" value="Unassembled WGS sequence"/>
</dbReference>
<comment type="caution">
    <text evidence="2">The sequence shown here is derived from an EMBL/GenBank/DDBJ whole genome shotgun (WGS) entry which is preliminary data.</text>
</comment>
<reference evidence="2 3" key="1">
    <citation type="journal article" date="2015" name="Genome Biol. Evol.">
        <title>Comparative Genomics of a Bacterivorous Green Alga Reveals Evolutionary Causalities and Consequences of Phago-Mixotrophic Mode of Nutrition.</title>
        <authorList>
            <person name="Burns J.A."/>
            <person name="Paasch A."/>
            <person name="Narechania A."/>
            <person name="Kim E."/>
        </authorList>
    </citation>
    <scope>NUCLEOTIDE SEQUENCE [LARGE SCALE GENOMIC DNA]</scope>
    <source>
        <strain evidence="2 3">PLY_AMNH</strain>
    </source>
</reference>
<organism evidence="2 3">
    <name type="scientific">Cymbomonas tetramitiformis</name>
    <dbReference type="NCBI Taxonomy" id="36881"/>
    <lineage>
        <taxon>Eukaryota</taxon>
        <taxon>Viridiplantae</taxon>
        <taxon>Chlorophyta</taxon>
        <taxon>Pyramimonadophyceae</taxon>
        <taxon>Pyramimonadales</taxon>
        <taxon>Pyramimonadaceae</taxon>
        <taxon>Cymbomonas</taxon>
    </lineage>
</organism>
<keyword evidence="3" id="KW-1185">Reference proteome</keyword>
<dbReference type="PANTHER" id="PTHR34809:SF1">
    <property type="entry name" value="MALTOSE EXCESS PROTEIN 1, CHLOROPLASTIC-RELATED"/>
    <property type="match status" value="1"/>
</dbReference>
<proteinExistence type="predicted"/>
<evidence type="ECO:0000313" key="2">
    <source>
        <dbReference type="EMBL" id="KAK3275043.1"/>
    </source>
</evidence>
<feature type="non-terminal residue" evidence="2">
    <location>
        <position position="1"/>
    </location>
</feature>
<accession>A0AAE0L7L7</accession>
<feature type="transmembrane region" description="Helical" evidence="1">
    <location>
        <begin position="73"/>
        <end position="95"/>
    </location>
</feature>
<feature type="transmembrane region" description="Helical" evidence="1">
    <location>
        <begin position="38"/>
        <end position="61"/>
    </location>
</feature>
<protein>
    <submittedName>
        <fullName evidence="2">Core protein</fullName>
    </submittedName>
</protein>
<evidence type="ECO:0000313" key="3">
    <source>
        <dbReference type="Proteomes" id="UP001190700"/>
    </source>
</evidence>
<evidence type="ECO:0000256" key="1">
    <source>
        <dbReference type="SAM" id="Phobius"/>
    </source>
</evidence>
<gene>
    <name evidence="2" type="ORF">CYMTET_16804</name>
</gene>
<dbReference type="PANTHER" id="PTHR34809">
    <property type="entry name" value="MALTOSE EXCESS PROTEIN 1, CHLOROPLASTIC-RELATED"/>
    <property type="match status" value="1"/>
</dbReference>
<dbReference type="AlphaFoldDB" id="A0AAE0L7L7"/>
<dbReference type="GO" id="GO:0009941">
    <property type="term" value="C:chloroplast envelope"/>
    <property type="evidence" value="ECO:0007669"/>
    <property type="project" value="TreeGrafter"/>
</dbReference>
<dbReference type="InterPro" id="IPR034628">
    <property type="entry name" value="MEX1/MEX1-like"/>
</dbReference>
<feature type="transmembrane region" description="Helical" evidence="1">
    <location>
        <begin position="101"/>
        <end position="120"/>
    </location>
</feature>
<sequence length="129" mass="14116">EELKGVPPMLKGIWGVLSAWTATLLFMTMPIAQLVNNFTVPASVQGLSVVSVLLGLCGNALMIPRALYTRDAIWLTGCIWGAIVMGWTQLLSFYIAQHIGVAAFGIISALLVGYLCWLIWNDKRSRIHA</sequence>